<reference evidence="1 2" key="1">
    <citation type="submission" date="2024-01" db="EMBL/GenBank/DDBJ databases">
        <title>Genome assemblies of Stephania.</title>
        <authorList>
            <person name="Yang L."/>
        </authorList>
    </citation>
    <scope>NUCLEOTIDE SEQUENCE [LARGE SCALE GENOMIC DNA]</scope>
    <source>
        <strain evidence="1">YNDBR</strain>
        <tissue evidence="1">Leaf</tissue>
    </source>
</reference>
<dbReference type="AlphaFoldDB" id="A0AAP0L5W1"/>
<dbReference type="Proteomes" id="UP001420932">
    <property type="component" value="Unassembled WGS sequence"/>
</dbReference>
<accession>A0AAP0L5W1</accession>
<keyword evidence="2" id="KW-1185">Reference proteome</keyword>
<sequence length="75" mass="8124">MGSSSEEKIAECDVACVVLRQRDAIGGTGLVTLTWRDAIGGQAALRASWRDGQNEVALADWKREKAPLTWQLPIG</sequence>
<name>A0AAP0L5W1_9MAGN</name>
<evidence type="ECO:0000313" key="2">
    <source>
        <dbReference type="Proteomes" id="UP001420932"/>
    </source>
</evidence>
<gene>
    <name evidence="1" type="ORF">Syun_004196</name>
</gene>
<dbReference type="EMBL" id="JBBNAF010000002">
    <property type="protein sequence ID" value="KAK9163294.1"/>
    <property type="molecule type" value="Genomic_DNA"/>
</dbReference>
<comment type="caution">
    <text evidence="1">The sequence shown here is derived from an EMBL/GenBank/DDBJ whole genome shotgun (WGS) entry which is preliminary data.</text>
</comment>
<protein>
    <submittedName>
        <fullName evidence="1">Uncharacterized protein</fullName>
    </submittedName>
</protein>
<evidence type="ECO:0000313" key="1">
    <source>
        <dbReference type="EMBL" id="KAK9163294.1"/>
    </source>
</evidence>
<proteinExistence type="predicted"/>
<organism evidence="1 2">
    <name type="scientific">Stephania yunnanensis</name>
    <dbReference type="NCBI Taxonomy" id="152371"/>
    <lineage>
        <taxon>Eukaryota</taxon>
        <taxon>Viridiplantae</taxon>
        <taxon>Streptophyta</taxon>
        <taxon>Embryophyta</taxon>
        <taxon>Tracheophyta</taxon>
        <taxon>Spermatophyta</taxon>
        <taxon>Magnoliopsida</taxon>
        <taxon>Ranunculales</taxon>
        <taxon>Menispermaceae</taxon>
        <taxon>Menispermoideae</taxon>
        <taxon>Cissampelideae</taxon>
        <taxon>Stephania</taxon>
    </lineage>
</organism>